<evidence type="ECO:0000313" key="2">
    <source>
        <dbReference type="EMBL" id="KJA12643.1"/>
    </source>
</evidence>
<gene>
    <name evidence="2" type="ORF">HYPSUDRAFT_210282</name>
</gene>
<accession>A0A0D2LPD4</accession>
<feature type="region of interest" description="Disordered" evidence="1">
    <location>
        <begin position="142"/>
        <end position="171"/>
    </location>
</feature>
<name>A0A0D2LPD4_HYPSF</name>
<evidence type="ECO:0000313" key="3">
    <source>
        <dbReference type="Proteomes" id="UP000054270"/>
    </source>
</evidence>
<dbReference type="AlphaFoldDB" id="A0A0D2LPD4"/>
<dbReference type="EMBL" id="KN818038">
    <property type="protein sequence ID" value="KJA12643.1"/>
    <property type="molecule type" value="Genomic_DNA"/>
</dbReference>
<reference evidence="3" key="1">
    <citation type="submission" date="2014-04" db="EMBL/GenBank/DDBJ databases">
        <title>Evolutionary Origins and Diversification of the Mycorrhizal Mutualists.</title>
        <authorList>
            <consortium name="DOE Joint Genome Institute"/>
            <consortium name="Mycorrhizal Genomics Consortium"/>
            <person name="Kohler A."/>
            <person name="Kuo A."/>
            <person name="Nagy L.G."/>
            <person name="Floudas D."/>
            <person name="Copeland A."/>
            <person name="Barry K.W."/>
            <person name="Cichocki N."/>
            <person name="Veneault-Fourrey C."/>
            <person name="LaButti K."/>
            <person name="Lindquist E.A."/>
            <person name="Lipzen A."/>
            <person name="Lundell T."/>
            <person name="Morin E."/>
            <person name="Murat C."/>
            <person name="Riley R."/>
            <person name="Ohm R."/>
            <person name="Sun H."/>
            <person name="Tunlid A."/>
            <person name="Henrissat B."/>
            <person name="Grigoriev I.V."/>
            <person name="Hibbett D.S."/>
            <person name="Martin F."/>
        </authorList>
    </citation>
    <scope>NUCLEOTIDE SEQUENCE [LARGE SCALE GENOMIC DNA]</scope>
    <source>
        <strain evidence="3">FD-334 SS-4</strain>
    </source>
</reference>
<feature type="compositionally biased region" description="Pro residues" evidence="1">
    <location>
        <begin position="1"/>
        <end position="10"/>
    </location>
</feature>
<feature type="region of interest" description="Disordered" evidence="1">
    <location>
        <begin position="1"/>
        <end position="52"/>
    </location>
</feature>
<proteinExistence type="predicted"/>
<evidence type="ECO:0000256" key="1">
    <source>
        <dbReference type="SAM" id="MobiDB-lite"/>
    </source>
</evidence>
<keyword evidence="3" id="KW-1185">Reference proteome</keyword>
<sequence>MGSSNPPSPLMPASHVAHWMTPPSSSPSSRTGQALSTTDLRPPSLLPPSPTLAPPRAVLALAARSLDVPTRFDPPLDEGEKVSTVPEAAAVHAAVAIVSVAACISADGVVDSDWPEFIRPPAQFPCHERLFIAVALTRHGPSPTRPMDSAADQTASPSSRHAHLSTTLNTTPHTLLRPALPRIPSPRAARVHATLICCLYHRLQRHRLSPSTIFMQAYPMQAYPRVVSASALTRTDP</sequence>
<feature type="compositionally biased region" description="Polar residues" evidence="1">
    <location>
        <begin position="151"/>
        <end position="171"/>
    </location>
</feature>
<organism evidence="2 3">
    <name type="scientific">Hypholoma sublateritium (strain FD-334 SS-4)</name>
    <dbReference type="NCBI Taxonomy" id="945553"/>
    <lineage>
        <taxon>Eukaryota</taxon>
        <taxon>Fungi</taxon>
        <taxon>Dikarya</taxon>
        <taxon>Basidiomycota</taxon>
        <taxon>Agaricomycotina</taxon>
        <taxon>Agaricomycetes</taxon>
        <taxon>Agaricomycetidae</taxon>
        <taxon>Agaricales</taxon>
        <taxon>Agaricineae</taxon>
        <taxon>Strophariaceae</taxon>
        <taxon>Hypholoma</taxon>
    </lineage>
</organism>
<protein>
    <submittedName>
        <fullName evidence="2">Uncharacterized protein</fullName>
    </submittedName>
</protein>
<feature type="compositionally biased region" description="Low complexity" evidence="1">
    <location>
        <begin position="22"/>
        <end position="43"/>
    </location>
</feature>
<dbReference type="Proteomes" id="UP000054270">
    <property type="component" value="Unassembled WGS sequence"/>
</dbReference>